<evidence type="ECO:0000259" key="2">
    <source>
        <dbReference type="Pfam" id="PF13406"/>
    </source>
</evidence>
<dbReference type="Gene3D" id="1.10.530.10">
    <property type="match status" value="1"/>
</dbReference>
<feature type="region of interest" description="Disordered" evidence="1">
    <location>
        <begin position="1"/>
        <end position="35"/>
    </location>
</feature>
<dbReference type="InterPro" id="IPR031304">
    <property type="entry name" value="SLT_2"/>
</dbReference>
<proteinExistence type="predicted"/>
<gene>
    <name evidence="3" type="ORF">E3O21_00110</name>
</gene>
<evidence type="ECO:0000256" key="1">
    <source>
        <dbReference type="SAM" id="MobiDB-lite"/>
    </source>
</evidence>
<dbReference type="EMBL" id="SOFD01000001">
    <property type="protein sequence ID" value="TFB82400.1"/>
    <property type="molecule type" value="Genomic_DNA"/>
</dbReference>
<sequence>MQLPTAMAEVAPVPGSATVSGQPAPNTQNTPDASLGSASAAVAPIVGVDPAWAEKVSAATGIPRRALTAYAAADLTVDAEQPGCGIGWNTLAAIGEIESGHGGHGGAVLSDTGYPTPAIRGIALDGSGVAAITDTDGGAWDGDTVWDRAVGPMQFIPETWARWGADGNGDGAADPNQIDDAALATARYLCHGGDMTSTETWRAGVFSYNHVDSYVNNVAVVANQYAQQSAGAQ</sequence>
<evidence type="ECO:0000313" key="3">
    <source>
        <dbReference type="EMBL" id="TFB82400.1"/>
    </source>
</evidence>
<dbReference type="CDD" id="cd13399">
    <property type="entry name" value="Slt35-like"/>
    <property type="match status" value="1"/>
</dbReference>
<comment type="caution">
    <text evidence="3">The sequence shown here is derived from an EMBL/GenBank/DDBJ whole genome shotgun (WGS) entry which is preliminary data.</text>
</comment>
<organism evidence="3 4">
    <name type="scientific">Cryobacterium flavum</name>
    <dbReference type="NCBI Taxonomy" id="1424659"/>
    <lineage>
        <taxon>Bacteria</taxon>
        <taxon>Bacillati</taxon>
        <taxon>Actinomycetota</taxon>
        <taxon>Actinomycetes</taxon>
        <taxon>Micrococcales</taxon>
        <taxon>Microbacteriaceae</taxon>
        <taxon>Cryobacterium</taxon>
    </lineage>
</organism>
<dbReference type="Pfam" id="PF13406">
    <property type="entry name" value="SLT_2"/>
    <property type="match status" value="1"/>
</dbReference>
<dbReference type="Proteomes" id="UP000298252">
    <property type="component" value="Unassembled WGS sequence"/>
</dbReference>
<dbReference type="PANTHER" id="PTHR30163:SF8">
    <property type="entry name" value="LYTIC MUREIN TRANSGLYCOSYLASE"/>
    <property type="match status" value="1"/>
</dbReference>
<dbReference type="SUPFAM" id="SSF53955">
    <property type="entry name" value="Lysozyme-like"/>
    <property type="match status" value="1"/>
</dbReference>
<feature type="compositionally biased region" description="Polar residues" evidence="1">
    <location>
        <begin position="17"/>
        <end position="32"/>
    </location>
</feature>
<name>A0ABY2I6Y2_9MICO</name>
<feature type="domain" description="Transglycosylase SLT" evidence="2">
    <location>
        <begin position="146"/>
        <end position="212"/>
    </location>
</feature>
<protein>
    <submittedName>
        <fullName evidence="3">Murein transglycosylase</fullName>
    </submittedName>
</protein>
<reference evidence="3 4" key="1">
    <citation type="submission" date="2019-03" db="EMBL/GenBank/DDBJ databases">
        <title>Genomics of glacier-inhabiting Cryobacterium strains.</title>
        <authorList>
            <person name="Liu Q."/>
            <person name="Xin Y.-H."/>
        </authorList>
    </citation>
    <scope>NUCLEOTIDE SEQUENCE [LARGE SCALE GENOMIC DNA]</scope>
    <source>
        <strain evidence="3 4">Hh8</strain>
    </source>
</reference>
<evidence type="ECO:0000313" key="4">
    <source>
        <dbReference type="Proteomes" id="UP000298252"/>
    </source>
</evidence>
<accession>A0ABY2I6Y2</accession>
<dbReference type="InterPro" id="IPR023346">
    <property type="entry name" value="Lysozyme-like_dom_sf"/>
</dbReference>
<keyword evidence="4" id="KW-1185">Reference proteome</keyword>
<dbReference type="PANTHER" id="PTHR30163">
    <property type="entry name" value="MEMBRANE-BOUND LYTIC MUREIN TRANSGLYCOSYLASE B"/>
    <property type="match status" value="1"/>
</dbReference>
<dbReference type="InterPro" id="IPR043426">
    <property type="entry name" value="MltB-like"/>
</dbReference>